<keyword evidence="9" id="KW-1185">Reference proteome</keyword>
<protein>
    <recommendedName>
        <fullName evidence="7">Xylanolytic transcriptional activator regulatory domain-containing protein</fullName>
    </recommendedName>
</protein>
<evidence type="ECO:0000256" key="4">
    <source>
        <dbReference type="ARBA" id="ARBA00023163"/>
    </source>
</evidence>
<dbReference type="AlphaFoldDB" id="A0AAE0KH81"/>
<feature type="compositionally biased region" description="Basic and acidic residues" evidence="6">
    <location>
        <begin position="30"/>
        <end position="42"/>
    </location>
</feature>
<keyword evidence="5" id="KW-0539">Nucleus</keyword>
<reference evidence="8" key="2">
    <citation type="submission" date="2023-06" db="EMBL/GenBank/DDBJ databases">
        <authorList>
            <consortium name="Lawrence Berkeley National Laboratory"/>
            <person name="Haridas S."/>
            <person name="Hensen N."/>
            <person name="Bonometti L."/>
            <person name="Westerberg I."/>
            <person name="Brannstrom I.O."/>
            <person name="Guillou S."/>
            <person name="Cros-Aarteil S."/>
            <person name="Calhoun S."/>
            <person name="Kuo A."/>
            <person name="Mondo S."/>
            <person name="Pangilinan J."/>
            <person name="Riley R."/>
            <person name="Labutti K."/>
            <person name="Andreopoulos B."/>
            <person name="Lipzen A."/>
            <person name="Chen C."/>
            <person name="Yanf M."/>
            <person name="Daum C."/>
            <person name="Ng V."/>
            <person name="Clum A."/>
            <person name="Steindorff A."/>
            <person name="Ohm R."/>
            <person name="Martin F."/>
            <person name="Silar P."/>
            <person name="Natvig D."/>
            <person name="Lalanne C."/>
            <person name="Gautier V."/>
            <person name="Ament-Velasquez S.L."/>
            <person name="Kruys A."/>
            <person name="Hutchinson M.I."/>
            <person name="Powell A.J."/>
            <person name="Barry K."/>
            <person name="Miller A.N."/>
            <person name="Grigoriev I.V."/>
            <person name="Debuchy R."/>
            <person name="Gladieux P."/>
            <person name="Thoren M.H."/>
            <person name="Johannesson H."/>
        </authorList>
    </citation>
    <scope>NUCLEOTIDE SEQUENCE</scope>
    <source>
        <strain evidence="8">CBS 958.72</strain>
    </source>
</reference>
<dbReference type="PANTHER" id="PTHR46910:SF37">
    <property type="entry name" value="ZN(II)2CYS6 TRANSCRIPTION FACTOR (EUROFUNG)"/>
    <property type="match status" value="1"/>
</dbReference>
<dbReference type="GO" id="GO:0006351">
    <property type="term" value="P:DNA-templated transcription"/>
    <property type="evidence" value="ECO:0007669"/>
    <property type="project" value="InterPro"/>
</dbReference>
<name>A0AAE0KH81_9PEZI</name>
<feature type="compositionally biased region" description="Basic and acidic residues" evidence="6">
    <location>
        <begin position="10"/>
        <end position="23"/>
    </location>
</feature>
<dbReference type="InterPro" id="IPR050987">
    <property type="entry name" value="AtrR-like"/>
</dbReference>
<reference evidence="8" key="1">
    <citation type="journal article" date="2023" name="Mol. Phylogenet. Evol.">
        <title>Genome-scale phylogeny and comparative genomics of the fungal order Sordariales.</title>
        <authorList>
            <person name="Hensen N."/>
            <person name="Bonometti L."/>
            <person name="Westerberg I."/>
            <person name="Brannstrom I.O."/>
            <person name="Guillou S."/>
            <person name="Cros-Aarteil S."/>
            <person name="Calhoun S."/>
            <person name="Haridas S."/>
            <person name="Kuo A."/>
            <person name="Mondo S."/>
            <person name="Pangilinan J."/>
            <person name="Riley R."/>
            <person name="LaButti K."/>
            <person name="Andreopoulos B."/>
            <person name="Lipzen A."/>
            <person name="Chen C."/>
            <person name="Yan M."/>
            <person name="Daum C."/>
            <person name="Ng V."/>
            <person name="Clum A."/>
            <person name="Steindorff A."/>
            <person name="Ohm R.A."/>
            <person name="Martin F."/>
            <person name="Silar P."/>
            <person name="Natvig D.O."/>
            <person name="Lalanne C."/>
            <person name="Gautier V."/>
            <person name="Ament-Velasquez S.L."/>
            <person name="Kruys A."/>
            <person name="Hutchinson M.I."/>
            <person name="Powell A.J."/>
            <person name="Barry K."/>
            <person name="Miller A.N."/>
            <person name="Grigoriev I.V."/>
            <person name="Debuchy R."/>
            <person name="Gladieux P."/>
            <person name="Hiltunen Thoren M."/>
            <person name="Johannesson H."/>
        </authorList>
    </citation>
    <scope>NUCLEOTIDE SEQUENCE</scope>
    <source>
        <strain evidence="8">CBS 958.72</strain>
    </source>
</reference>
<dbReference type="GO" id="GO:0003700">
    <property type="term" value="F:DNA-binding transcription factor activity"/>
    <property type="evidence" value="ECO:0007669"/>
    <property type="project" value="InterPro"/>
</dbReference>
<evidence type="ECO:0000259" key="7">
    <source>
        <dbReference type="SMART" id="SM00906"/>
    </source>
</evidence>
<dbReference type="PANTHER" id="PTHR46910">
    <property type="entry name" value="TRANSCRIPTION FACTOR PDR1"/>
    <property type="match status" value="1"/>
</dbReference>
<dbReference type="GO" id="GO:0008270">
    <property type="term" value="F:zinc ion binding"/>
    <property type="evidence" value="ECO:0007669"/>
    <property type="project" value="InterPro"/>
</dbReference>
<feature type="region of interest" description="Disordered" evidence="6">
    <location>
        <begin position="1"/>
        <end position="58"/>
    </location>
</feature>
<evidence type="ECO:0000256" key="2">
    <source>
        <dbReference type="ARBA" id="ARBA00023015"/>
    </source>
</evidence>
<evidence type="ECO:0000256" key="1">
    <source>
        <dbReference type="ARBA" id="ARBA00004123"/>
    </source>
</evidence>
<dbReference type="GO" id="GO:0003677">
    <property type="term" value="F:DNA binding"/>
    <property type="evidence" value="ECO:0007669"/>
    <property type="project" value="UniProtKB-KW"/>
</dbReference>
<keyword evidence="3" id="KW-0238">DNA-binding</keyword>
<dbReference type="Proteomes" id="UP001287356">
    <property type="component" value="Unassembled WGS sequence"/>
</dbReference>
<feature type="compositionally biased region" description="Pro residues" evidence="6">
    <location>
        <begin position="45"/>
        <end position="55"/>
    </location>
</feature>
<evidence type="ECO:0000256" key="5">
    <source>
        <dbReference type="ARBA" id="ARBA00023242"/>
    </source>
</evidence>
<keyword evidence="4" id="KW-0804">Transcription</keyword>
<evidence type="ECO:0000256" key="3">
    <source>
        <dbReference type="ARBA" id="ARBA00023125"/>
    </source>
</evidence>
<proteinExistence type="predicted"/>
<keyword evidence="2" id="KW-0805">Transcription regulation</keyword>
<evidence type="ECO:0000256" key="6">
    <source>
        <dbReference type="SAM" id="MobiDB-lite"/>
    </source>
</evidence>
<accession>A0AAE0KH81</accession>
<evidence type="ECO:0000313" key="8">
    <source>
        <dbReference type="EMBL" id="KAK3376474.1"/>
    </source>
</evidence>
<dbReference type="InterPro" id="IPR007219">
    <property type="entry name" value="XnlR_reg_dom"/>
</dbReference>
<sequence>MGLRGGAVQGKEHMKALEERLARMESLIQRPERPQSLEDQRAPRPSIPPSGPLLSPPTVLASADRVDIGYLISQPDAREQSQPISITGSNPEMVWQPGPVGSNFETAPVPAQQQPGNEAGAADSIQAQEPVSVTPTEKFKLISHPVHESEPFQLMQKLQSTAAPGAISPREPFTSIVEHVIEAMFAEFPLLDTAQFLSCLRATTQQHPGGGWPAQQPAAWTCLVNAVYAAAPPLKTVNGYFQDICVFSWAFFKNAFAVFPELLARGSGGTGGSDVMPVAAILAMALFTRHWAATQLTALLLSTAARMLHLMDAGKGVSQRLREQRGGSAEEQSDNAAAKLCVGRLFWVAYILDVELSSSCGVPQALNLDNQDPIFDLPEEGVSDNISPLVPVQGGSSANGAGVGTVGVFRQRAKLAMVLSQITTRLYSSRAVRSLADADLLREIAQLDLALADWEAQLPARLRLAQRPEDIALDSPAAIMYLVYYSNVAAVHWAAGRHAGMDVFAKAPSFYPELALSRFKGEEAARDTIRLVLHGTPPQLLLDFWRVLRYPITAAFILATSVLESPETAEAKADGALLAAFAKFVEDWARSKKIDLGNLLRGCAKLAALAGEALAAAAQQRPGGHGQQHDLPSKFKFKTFLVAMSRCLNPMCLTQDLLGDVVSSEVGVVEMLCNILELPAEEGQVGGRFVPKLFRPGTYGFSSEQK</sequence>
<feature type="domain" description="Xylanolytic transcriptional activator regulatory" evidence="7">
    <location>
        <begin position="297"/>
        <end position="384"/>
    </location>
</feature>
<dbReference type="SMART" id="SM00906">
    <property type="entry name" value="Fungal_trans"/>
    <property type="match status" value="1"/>
</dbReference>
<gene>
    <name evidence="8" type="ORF">B0T24DRAFT_677367</name>
</gene>
<organism evidence="8 9">
    <name type="scientific">Lasiosphaeria ovina</name>
    <dbReference type="NCBI Taxonomy" id="92902"/>
    <lineage>
        <taxon>Eukaryota</taxon>
        <taxon>Fungi</taxon>
        <taxon>Dikarya</taxon>
        <taxon>Ascomycota</taxon>
        <taxon>Pezizomycotina</taxon>
        <taxon>Sordariomycetes</taxon>
        <taxon>Sordariomycetidae</taxon>
        <taxon>Sordariales</taxon>
        <taxon>Lasiosphaeriaceae</taxon>
        <taxon>Lasiosphaeria</taxon>
    </lineage>
</organism>
<dbReference type="EMBL" id="JAULSN010000003">
    <property type="protein sequence ID" value="KAK3376474.1"/>
    <property type="molecule type" value="Genomic_DNA"/>
</dbReference>
<evidence type="ECO:0000313" key="9">
    <source>
        <dbReference type="Proteomes" id="UP001287356"/>
    </source>
</evidence>
<comment type="subcellular location">
    <subcellularLocation>
        <location evidence="1">Nucleus</location>
    </subcellularLocation>
</comment>
<dbReference type="CDD" id="cd12148">
    <property type="entry name" value="fungal_TF_MHR"/>
    <property type="match status" value="1"/>
</dbReference>
<dbReference type="GO" id="GO:0005634">
    <property type="term" value="C:nucleus"/>
    <property type="evidence" value="ECO:0007669"/>
    <property type="project" value="UniProtKB-SubCell"/>
</dbReference>
<comment type="caution">
    <text evidence="8">The sequence shown here is derived from an EMBL/GenBank/DDBJ whole genome shotgun (WGS) entry which is preliminary data.</text>
</comment>